<keyword evidence="2" id="KW-0378">Hydrolase</keyword>
<dbReference type="EMBL" id="LAJE02000077">
    <property type="protein sequence ID" value="OEO32297.1"/>
    <property type="molecule type" value="Genomic_DNA"/>
</dbReference>
<evidence type="ECO:0000256" key="3">
    <source>
        <dbReference type="ARBA" id="ARBA00023295"/>
    </source>
</evidence>
<feature type="domain" description="Glycosyl hydrolase family 32 N-terminal" evidence="4">
    <location>
        <begin position="38"/>
        <end position="222"/>
    </location>
</feature>
<evidence type="ECO:0000313" key="5">
    <source>
        <dbReference type="EMBL" id="OEO32297.1"/>
    </source>
</evidence>
<dbReference type="AlphaFoldDB" id="A0A1E5XUK7"/>
<protein>
    <submittedName>
        <fullName evidence="5">Levansucrase</fullName>
    </submittedName>
</protein>
<dbReference type="Proteomes" id="UP000095463">
    <property type="component" value="Unassembled WGS sequence"/>
</dbReference>
<dbReference type="CDD" id="cd18609">
    <property type="entry name" value="GH32-like"/>
    <property type="match status" value="1"/>
</dbReference>
<keyword evidence="6" id="KW-1185">Reference proteome</keyword>
<keyword evidence="3" id="KW-0326">Glycosidase</keyword>
<organism evidence="5 6">
    <name type="scientific">Devosia insulae DS-56</name>
    <dbReference type="NCBI Taxonomy" id="1116389"/>
    <lineage>
        <taxon>Bacteria</taxon>
        <taxon>Pseudomonadati</taxon>
        <taxon>Pseudomonadota</taxon>
        <taxon>Alphaproteobacteria</taxon>
        <taxon>Hyphomicrobiales</taxon>
        <taxon>Devosiaceae</taxon>
        <taxon>Devosia</taxon>
    </lineage>
</organism>
<evidence type="ECO:0000256" key="2">
    <source>
        <dbReference type="ARBA" id="ARBA00022801"/>
    </source>
</evidence>
<dbReference type="OrthoDB" id="7064503at2"/>
<dbReference type="Pfam" id="PF00251">
    <property type="entry name" value="Glyco_hydro_32N"/>
    <property type="match status" value="1"/>
</dbReference>
<dbReference type="GO" id="GO:0016798">
    <property type="term" value="F:hydrolase activity, acting on glycosyl bonds"/>
    <property type="evidence" value="ECO:0007669"/>
    <property type="project" value="UniProtKB-KW"/>
</dbReference>
<reference evidence="5 6" key="1">
    <citation type="journal article" date="2015" name="Genome Announc.">
        <title>Genome Assemblies of Three Soil-Associated Devosia species: D. insulae, D. limi, and D. soli.</title>
        <authorList>
            <person name="Hassan Y.I."/>
            <person name="Lepp D."/>
            <person name="Zhou T."/>
        </authorList>
    </citation>
    <scope>NUCLEOTIDE SEQUENCE [LARGE SCALE GENOMIC DNA]</scope>
    <source>
        <strain evidence="5 6">DS-56</strain>
    </source>
</reference>
<name>A0A1E5XUK7_9HYPH</name>
<dbReference type="InterPro" id="IPR051214">
    <property type="entry name" value="GH32_Enzymes"/>
</dbReference>
<dbReference type="SUPFAM" id="SSF75005">
    <property type="entry name" value="Arabinanase/levansucrase/invertase"/>
    <property type="match status" value="1"/>
</dbReference>
<dbReference type="RefSeq" id="WP_069908553.1">
    <property type="nucleotide sequence ID" value="NZ_LAJE02000077.1"/>
</dbReference>
<gene>
    <name evidence="5" type="ORF">VW23_012315</name>
</gene>
<dbReference type="Gene3D" id="2.115.10.20">
    <property type="entry name" value="Glycosyl hydrolase domain, family 43"/>
    <property type="match status" value="2"/>
</dbReference>
<dbReference type="PANTHER" id="PTHR43101:SF1">
    <property type="entry name" value="BETA-FRUCTOSIDASE"/>
    <property type="match status" value="1"/>
</dbReference>
<comment type="similarity">
    <text evidence="1">Belongs to the glycosyl hydrolase 32 family.</text>
</comment>
<dbReference type="InterPro" id="IPR013148">
    <property type="entry name" value="Glyco_hydro_32_N"/>
</dbReference>
<sequence>MVIALEKNWIWDSWYVNDGQRWHGFFLQADKRLGDPDLRHLNVTQGHAVSDNLVDWQHLGTTFAPSTGPAWDDYTTWTGSVVRGDDQLWYLFYTGTRRSEQALYQRVGHATSTDLHNWQRVGTGFCLDLEGPAAAQYEVEHAIGHWHDRAMRDPWVMRDPRGEGWLMYFTARVPGVAEPNAGGAIGFATSPDLVTWTLQPPVFSGGFGQLEVPQVFEHGGKWYCLFCTSSAHWSEAYKRFNPQSPVTGTHYLIADDPRGPWQLAPGPFLDGAEPCRRYAARIVETADGLRILGFADNGKAQFGGYVTDPDPVTVGPDGLLTVTPIRVAAE</sequence>
<proteinExistence type="inferred from homology"/>
<comment type="caution">
    <text evidence="5">The sequence shown here is derived from an EMBL/GenBank/DDBJ whole genome shotgun (WGS) entry which is preliminary data.</text>
</comment>
<evidence type="ECO:0000256" key="1">
    <source>
        <dbReference type="ARBA" id="ARBA00009902"/>
    </source>
</evidence>
<dbReference type="PANTHER" id="PTHR43101">
    <property type="entry name" value="BETA-FRUCTOSIDASE"/>
    <property type="match status" value="1"/>
</dbReference>
<dbReference type="InterPro" id="IPR023296">
    <property type="entry name" value="Glyco_hydro_beta-prop_sf"/>
</dbReference>
<evidence type="ECO:0000259" key="4">
    <source>
        <dbReference type="Pfam" id="PF00251"/>
    </source>
</evidence>
<evidence type="ECO:0000313" key="6">
    <source>
        <dbReference type="Proteomes" id="UP000095463"/>
    </source>
</evidence>
<accession>A0A1E5XUK7</accession>